<protein>
    <submittedName>
        <fullName evidence="1">Uncharacterized protein</fullName>
    </submittedName>
</protein>
<keyword evidence="2" id="KW-1185">Reference proteome</keyword>
<gene>
    <name evidence="1" type="ORF">DSO57_1037176</name>
</gene>
<organism evidence="1 2">
    <name type="scientific">Entomophthora muscae</name>
    <dbReference type="NCBI Taxonomy" id="34485"/>
    <lineage>
        <taxon>Eukaryota</taxon>
        <taxon>Fungi</taxon>
        <taxon>Fungi incertae sedis</taxon>
        <taxon>Zoopagomycota</taxon>
        <taxon>Entomophthoromycotina</taxon>
        <taxon>Entomophthoromycetes</taxon>
        <taxon>Entomophthorales</taxon>
        <taxon>Entomophthoraceae</taxon>
        <taxon>Entomophthora</taxon>
    </lineage>
</organism>
<reference evidence="1" key="1">
    <citation type="submission" date="2022-04" db="EMBL/GenBank/DDBJ databases">
        <title>Genome of the entomopathogenic fungus Entomophthora muscae.</title>
        <authorList>
            <person name="Elya C."/>
            <person name="Lovett B.R."/>
            <person name="Lee E."/>
            <person name="Macias A.M."/>
            <person name="Hajek A.E."/>
            <person name="De Bivort B.L."/>
            <person name="Kasson M.T."/>
            <person name="De Fine Licht H.H."/>
            <person name="Stajich J.E."/>
        </authorList>
    </citation>
    <scope>NUCLEOTIDE SEQUENCE</scope>
    <source>
        <strain evidence="1">Berkeley</strain>
    </source>
</reference>
<evidence type="ECO:0000313" key="2">
    <source>
        <dbReference type="Proteomes" id="UP001165960"/>
    </source>
</evidence>
<comment type="caution">
    <text evidence="1">The sequence shown here is derived from an EMBL/GenBank/DDBJ whole genome shotgun (WGS) entry which is preliminary data.</text>
</comment>
<sequence>MTSSLTLRPSFLQETVVTTYVISNQLFKLAPILWWALTSGLTVPPPTSNSAPINIGLLTQMTPRSNEFLENKLKIFFQDWYQPKERSTQAEVIIYGGDVRIIIGKVMEEFSILQEKYNTLTKGPDHLVNDDSPSWHLALTQDMFWCLMSKRTIQ</sequence>
<dbReference type="Proteomes" id="UP001165960">
    <property type="component" value="Unassembled WGS sequence"/>
</dbReference>
<dbReference type="EMBL" id="QTSX02002517">
    <property type="protein sequence ID" value="KAJ9075327.1"/>
    <property type="molecule type" value="Genomic_DNA"/>
</dbReference>
<name>A0ACC2TLF8_9FUNG</name>
<accession>A0ACC2TLF8</accession>
<evidence type="ECO:0000313" key="1">
    <source>
        <dbReference type="EMBL" id="KAJ9075327.1"/>
    </source>
</evidence>
<proteinExistence type="predicted"/>